<keyword evidence="3" id="KW-0843">Virulence</keyword>
<dbReference type="CDD" id="cd00118">
    <property type="entry name" value="LysM"/>
    <property type="match status" value="2"/>
</dbReference>
<dbReference type="Pfam" id="PF01476">
    <property type="entry name" value="LysM"/>
    <property type="match status" value="3"/>
</dbReference>
<sequence length="385" mass="41081">MHRKGIFALGLFPTLLSARELHSRRSVICSFSTAASNGNTCQSFAGAWGLTLDQFVSLNPGLSCPNLVAGHSYCVVGTVSTVTTTSTTSSSTPPVTTSTTLSDSTKTASTTTAAKPGNGITTPTPIQPDMVSNCDAFYFVKKGDTCTKIASQYKLSLSDFQTWNPKVGSDCTGLWANTYACVSVIGYSPPPTSTLSSGNGIQTPTPTQPGIVNNCAKFQFIQNGDTCANVASKNGISLERFLQWNPQAGSDCAGLWANAYACVGIISYSLKSYYHTDCTGDVHNTVSIVDGSNGMCIDTGCAVGSVDVALGGLCPRGQVQLSYWENPGCIGKWFGYGYMSRGQCHKMWTEGWKFKSLHLRCTREQDDCVNQKTCTYDPEPPNNLC</sequence>
<name>A0A179F4X1_METCM</name>
<dbReference type="PANTHER" id="PTHR34997">
    <property type="entry name" value="AM15"/>
    <property type="match status" value="1"/>
</dbReference>
<evidence type="ECO:0000256" key="4">
    <source>
        <dbReference type="ARBA" id="ARBA00044955"/>
    </source>
</evidence>
<dbReference type="InterPro" id="IPR036779">
    <property type="entry name" value="LysM_dom_sf"/>
</dbReference>
<gene>
    <name evidence="8" type="ORF">VFPPC_06593</name>
</gene>
<comment type="similarity">
    <text evidence="4">Belongs to the secreted LysM effector family.</text>
</comment>
<protein>
    <submittedName>
        <fullName evidence="8">LysM domain-containing protein</fullName>
    </submittedName>
</protein>
<dbReference type="InterPro" id="IPR052210">
    <property type="entry name" value="LysM1-like"/>
</dbReference>
<dbReference type="AlphaFoldDB" id="A0A179F4X1"/>
<dbReference type="GeneID" id="28849596"/>
<dbReference type="SUPFAM" id="SSF54106">
    <property type="entry name" value="LysM domain"/>
    <property type="match status" value="2"/>
</dbReference>
<evidence type="ECO:0000256" key="1">
    <source>
        <dbReference type="ARBA" id="ARBA00022669"/>
    </source>
</evidence>
<keyword evidence="9" id="KW-1185">Reference proteome</keyword>
<reference evidence="8 9" key="1">
    <citation type="journal article" date="2016" name="PLoS Pathog.">
        <title>Biosynthesis of antibiotic leucinostatins in bio-control fungus Purpureocillium lilacinum and their inhibition on phytophthora revealed by genome mining.</title>
        <authorList>
            <person name="Wang G."/>
            <person name="Liu Z."/>
            <person name="Lin R."/>
            <person name="Li E."/>
            <person name="Mao Z."/>
            <person name="Ling J."/>
            <person name="Yang Y."/>
            <person name="Yin W.B."/>
            <person name="Xie B."/>
        </authorList>
    </citation>
    <scope>NUCLEOTIDE SEQUENCE [LARGE SCALE GENOMIC DNA]</scope>
    <source>
        <strain evidence="8">170</strain>
    </source>
</reference>
<evidence type="ECO:0000259" key="7">
    <source>
        <dbReference type="PROSITE" id="PS51782"/>
    </source>
</evidence>
<dbReference type="EMBL" id="LSBJ02000008">
    <property type="protein sequence ID" value="OAQ60452.1"/>
    <property type="molecule type" value="Genomic_DNA"/>
</dbReference>
<organism evidence="8 9">
    <name type="scientific">Pochonia chlamydosporia 170</name>
    <dbReference type="NCBI Taxonomy" id="1380566"/>
    <lineage>
        <taxon>Eukaryota</taxon>
        <taxon>Fungi</taxon>
        <taxon>Dikarya</taxon>
        <taxon>Ascomycota</taxon>
        <taxon>Pezizomycotina</taxon>
        <taxon>Sordariomycetes</taxon>
        <taxon>Hypocreomycetidae</taxon>
        <taxon>Hypocreales</taxon>
        <taxon>Clavicipitaceae</taxon>
        <taxon>Pochonia</taxon>
    </lineage>
</organism>
<dbReference type="PANTHER" id="PTHR34997:SF2">
    <property type="entry name" value="LYSM DOMAIN-CONTAINING PROTEIN-RELATED"/>
    <property type="match status" value="1"/>
</dbReference>
<evidence type="ECO:0000313" key="8">
    <source>
        <dbReference type="EMBL" id="OAQ60452.1"/>
    </source>
</evidence>
<feature type="region of interest" description="Disordered" evidence="5">
    <location>
        <begin position="84"/>
        <end position="125"/>
    </location>
</feature>
<dbReference type="OrthoDB" id="5985073at2759"/>
<proteinExistence type="inferred from homology"/>
<dbReference type="KEGG" id="pchm:VFPPC_06593"/>
<feature type="compositionally biased region" description="Low complexity" evidence="5">
    <location>
        <begin position="84"/>
        <end position="116"/>
    </location>
</feature>
<dbReference type="GO" id="GO:0008061">
    <property type="term" value="F:chitin binding"/>
    <property type="evidence" value="ECO:0007669"/>
    <property type="project" value="UniProtKB-KW"/>
</dbReference>
<comment type="caution">
    <text evidence="8">The sequence shown here is derived from an EMBL/GenBank/DDBJ whole genome shotgun (WGS) entry which is preliminary data.</text>
</comment>
<accession>A0A179F4X1</accession>
<keyword evidence="2 6" id="KW-0732">Signal</keyword>
<dbReference type="SMART" id="SM00257">
    <property type="entry name" value="LysM"/>
    <property type="match status" value="3"/>
</dbReference>
<keyword evidence="1" id="KW-0147">Chitin-binding</keyword>
<evidence type="ECO:0000256" key="5">
    <source>
        <dbReference type="SAM" id="MobiDB-lite"/>
    </source>
</evidence>
<feature type="signal peptide" evidence="6">
    <location>
        <begin position="1"/>
        <end position="18"/>
    </location>
</feature>
<dbReference type="PROSITE" id="PS51782">
    <property type="entry name" value="LYSM"/>
    <property type="match status" value="3"/>
</dbReference>
<dbReference type="Gene3D" id="3.10.350.10">
    <property type="entry name" value="LysM domain"/>
    <property type="match status" value="3"/>
</dbReference>
<feature type="chain" id="PRO_5008101247" evidence="6">
    <location>
        <begin position="19"/>
        <end position="385"/>
    </location>
</feature>
<evidence type="ECO:0000313" key="9">
    <source>
        <dbReference type="Proteomes" id="UP000078397"/>
    </source>
</evidence>
<evidence type="ECO:0000256" key="6">
    <source>
        <dbReference type="SAM" id="SignalP"/>
    </source>
</evidence>
<feature type="domain" description="LysM" evidence="7">
    <location>
        <begin position="217"/>
        <end position="263"/>
    </location>
</feature>
<dbReference type="RefSeq" id="XP_018138330.1">
    <property type="nucleotide sequence ID" value="XM_018285602.1"/>
</dbReference>
<feature type="domain" description="LysM" evidence="7">
    <location>
        <begin position="136"/>
        <end position="182"/>
    </location>
</feature>
<dbReference type="STRING" id="1380566.A0A179F4X1"/>
<dbReference type="InterPro" id="IPR018392">
    <property type="entry name" value="LysM"/>
</dbReference>
<dbReference type="Proteomes" id="UP000078397">
    <property type="component" value="Unassembled WGS sequence"/>
</dbReference>
<evidence type="ECO:0000256" key="2">
    <source>
        <dbReference type="ARBA" id="ARBA00022729"/>
    </source>
</evidence>
<feature type="domain" description="LysM" evidence="7">
    <location>
        <begin position="30"/>
        <end position="75"/>
    </location>
</feature>
<evidence type="ECO:0000256" key="3">
    <source>
        <dbReference type="ARBA" id="ARBA00023026"/>
    </source>
</evidence>